<feature type="region of interest" description="Disordered" evidence="4">
    <location>
        <begin position="1196"/>
        <end position="1395"/>
    </location>
</feature>
<feature type="compositionally biased region" description="Low complexity" evidence="4">
    <location>
        <begin position="1200"/>
        <end position="1209"/>
    </location>
</feature>
<sequence>MSRRPSGRGGGSGLPVPVYSRGSPANSTTSSLGLRGRGSLTHSTEDLPKQYGSSLSPAAATRRAPSPAARRSVSPGQGGRRSMLSPVRRQSQTEAATAQPGVRYITEDLIRKVAKEDNFDLITSLNLTLTKEGGKKIKYIENLEKLRKLQTLNLSHNLIEKIEKLDRLAKLRDLNLADNMLTKLDGLESLTALQSLNVSDNRLEHVPLWLGKKLKALRTFRLARNCLESLSEMAKLKPLPDLIQLDVVGNPLSDLPHGRLYVVFHLRTVEILDGQTVSDGERRQALQRFEQEEVEQLEKRLEEEESKVRQLEESHSKSQQERSLHQTSASELASKERDLQEKMKQMEQQLSAKDELLKKKTSDLNKASQKHYELEQELAFYKIDSKFDSLKEAPKFNVESADDSGDLQESPYIGRARYRANQFALESSGGASPSPQRASVLHSSRRSSSLHSPGGGGILRRSLSPPSKVQAQAELDAQLEQKHAEVQKTEAKLRTLQEDLSATERKLMNATTELKKISTDRVTPEPFRDDNKYKIRQRLARKMQKVNELRDQATQMEEEIDRKHEKITQDRTELHRLQGQLSNADPNSYGFERKQSELQEKEAQLNESSKRQVELQKELEEALTNIARETTDIKKLEEQLAADQIEQNDELRHELDDIVCGLSGYLENVKGQSRQHKHEFEMLIAEKEALEEKIRRMEGELNILEGEASNARWMQTRLTELEDSLRKTEDLNTTLQGEVERNRQRDPEVQERLKRAEEEAKQLRQTLQETEKKAEAERKSTQKQITSERERADRMTQKIQDVNRQELETKKLLSQLEAAKALNAGLRDQVEEYRHKQQMEEGGFKPSDLKKRLKKFTHEFKTNKNPIEPQGKNDILGMTFQDIQKHTQEQFDNSAKELQNLKKGKEKAEAEIQTLKEKMKKVSSKAEATKEEKKVADDNRRLQDEIKKLKKALEDSRARNSEGAIPVRIVYRPDSENGDRASSLNSDEKQLFDELQRELMDLKRNMRSHEDDLSKRLLDAETEAAQYKEEMKQKEKEFEAEMEEHRQAAELMREKQEARIQVIAQDLDQAQFVADSLQHLLEERERVLNDELGNADMSNQMISAQEDELARLYDILETQRDEIENLNQILDHLAQQGPDGVGAGFDDELWRIRQEVNNLKETLAMQSAYVQAMPGVGHMATQAGIGIGPGGVDAGGSGGFFPQQGSTQGAPVRASGAAAGTQVGGRPFGSVPTIPSKGSSGQANTTGATGRTPGSHTPAGGRVARPGSTQMAGAAMASTPMPRSAQSLGHVGGGEPRIHPMEHLGTERRESKAPTGGRPAVGGMGSGKAGDGLPPQAASRAHDRAFDIPGSSNQPGGGRGSRRSSRSRAPRAGVPSAFEPVHRPEPHHPYQTTPASVSAAAPVYAAPPPPIAGPVQPVMSYPLPAQAGPNRTTQTSGVQGAARGVQVGGNTQGFYPDMTTAFPGAMAPPTGPVDMGAGYGVGGAMPGPAYMIQGAVGEPAVAFDPVPQEISFNPGSVLHGFPAGQPGGSYSVGSHTYLPSGPAQLSHYGPGRMFVPAGPAAVGAGSQQQQLARIYYPAQRSFPMPAPGGTPMVPMAAGTPVKGGGGGPPTGYFDSSLMNGPPSPIRPVGVDAAPRGILKNGPNDHSAMDDSCLFCNVPEHHDLEDYIAELQEKLRKLKARVSKEKDLHEESLLYEDRKTIKRLLSELEDRRDELEGLDLAIERQKHNLREMKAEERDLQRVKHDARSELDSLRRRNDRKLIIRRRKADEEDSFDEEMERSRQKYLQSELESLDKSVAKRTGQLREAEKSLKEVNSDLKAAKEQARDTVRDYDEASANLRLARQELQEIEKRAHESGVELVALQERLVSTRSQAKDAERQRTKQEKLLREVVNVISKKDGEFKDLDTKVKSTAAHLQRLQADVVVHTQREKEMVDALRDSEDILAKRRAEIQKMKDQFTKVKTAITQKIEQNRQELERLDQQMGRRKTELQLLQDTHDRKQQELQTVLQDAETDIAARQRDIQDCRDELAQLEQQKSDLNAHIKARRGELQQVKGEAEQEEEVLQRLTSNISRHKAELKHVLDMHKLEQAELEGVKSQQAHKMAELERTQRALLEEKGDLEQITAETTRKQADLERLRQAIERDRLEVDQLTSDRQTLDDRIVTLTRERDMLDEGCKTLDDKLNTMKRNHRIMEEKIEAAGNRLESLESELRMREREMSESESQQEAMEKDVHMLKQNIKEGKTELKTLQDTIREAQDQMRGIDQDVRNTFHQRDEAKQELERINEQIRQSSAAYEDHARQERIKYKELQDLLHSLDEKDAEQQEARTTLNKVRKDLEKEENKLSRLVSSANADLESVRTELTAKEAELDMMRREYTDLQKKCDDLEYTEGKHTEMTKKFRDLEQHIKDRDDEKTELAKALSVSYEEVQRLRKETTEIQDKMTKERAHLENTIRDLQESLEQMTQEMKQAQSRSTNQVSELQALAEKHFNRANGLEVELSRVKKDVVLTKKQLVSQEILSLRLDAMSDALNWSKEDVEEEQVTEQDPEYHHHHHHHRPHSPPHHHHLTQDEDTVTQQQQQTHFNHSDPSEDLDAMSEDSDKLSDDKENKTITDVRIVPAPSETIVTKDIDWKADAIRGRLAEEQDYLRFQLRQQMMRHSETMESARLKSEETIDCLRRKLNSLQEVLFNSNPDVMAIREMTRTRSRSPAFRTDYRYGRARSPSPLSRTPTRSYLAQRRSRSSDSLSPGSPVRPEREFF</sequence>
<evidence type="ECO:0000256" key="1">
    <source>
        <dbReference type="ARBA" id="ARBA00022614"/>
    </source>
</evidence>
<feature type="region of interest" description="Disordered" evidence="4">
    <location>
        <begin position="301"/>
        <end position="334"/>
    </location>
</feature>
<dbReference type="Proteomes" id="UP001283361">
    <property type="component" value="Unassembled WGS sequence"/>
</dbReference>
<feature type="compositionally biased region" description="Gly residues" evidence="4">
    <location>
        <begin position="1319"/>
        <end position="1330"/>
    </location>
</feature>
<comment type="caution">
    <text evidence="5">The sequence shown here is derived from an EMBL/GenBank/DDBJ whole genome shotgun (WGS) entry which is preliminary data.</text>
</comment>
<feature type="coiled-coil region" evidence="3">
    <location>
        <begin position="1803"/>
        <end position="1893"/>
    </location>
</feature>
<name>A0AAE1EDD9_9GAST</name>
<feature type="coiled-coil region" evidence="3">
    <location>
        <begin position="472"/>
        <end position="566"/>
    </location>
</feature>
<evidence type="ECO:0000256" key="2">
    <source>
        <dbReference type="ARBA" id="ARBA00022737"/>
    </source>
</evidence>
<feature type="compositionally biased region" description="Polar residues" evidence="4">
    <location>
        <begin position="1236"/>
        <end position="1255"/>
    </location>
</feature>
<dbReference type="SMART" id="SM00365">
    <property type="entry name" value="LRR_SD22"/>
    <property type="match status" value="2"/>
</dbReference>
<dbReference type="PROSITE" id="PS51450">
    <property type="entry name" value="LRR"/>
    <property type="match status" value="2"/>
</dbReference>
<reference evidence="5" key="1">
    <citation type="journal article" date="2023" name="G3 (Bethesda)">
        <title>A reference genome for the long-term kleptoplast-retaining sea slug Elysia crispata morphotype clarki.</title>
        <authorList>
            <person name="Eastman K.E."/>
            <person name="Pendleton A.L."/>
            <person name="Shaikh M.A."/>
            <person name="Suttiyut T."/>
            <person name="Ogas R."/>
            <person name="Tomko P."/>
            <person name="Gavelis G."/>
            <person name="Widhalm J.R."/>
            <person name="Wisecaver J.H."/>
        </authorList>
    </citation>
    <scope>NUCLEOTIDE SEQUENCE</scope>
    <source>
        <strain evidence="5">ECLA1</strain>
    </source>
</reference>
<feature type="compositionally biased region" description="Acidic residues" evidence="4">
    <location>
        <begin position="2535"/>
        <end position="2545"/>
    </location>
</feature>
<feature type="compositionally biased region" description="Basic and acidic residues" evidence="4">
    <location>
        <begin position="769"/>
        <end position="796"/>
    </location>
</feature>
<feature type="compositionally biased region" description="Low complexity" evidence="4">
    <location>
        <begin position="2718"/>
        <end position="2731"/>
    </location>
</feature>
<feature type="compositionally biased region" description="Basic residues" evidence="4">
    <location>
        <begin position="1360"/>
        <end position="1369"/>
    </location>
</feature>
<keyword evidence="3" id="KW-0175">Coiled coil</keyword>
<dbReference type="SUPFAM" id="SSF57997">
    <property type="entry name" value="Tropomyosin"/>
    <property type="match status" value="1"/>
</dbReference>
<dbReference type="Pfam" id="PF14580">
    <property type="entry name" value="LRR_9"/>
    <property type="match status" value="1"/>
</dbReference>
<evidence type="ECO:0000313" key="6">
    <source>
        <dbReference type="Proteomes" id="UP001283361"/>
    </source>
</evidence>
<feature type="coiled-coil region" evidence="3">
    <location>
        <begin position="1660"/>
        <end position="1755"/>
    </location>
</feature>
<dbReference type="InterPro" id="IPR003591">
    <property type="entry name" value="Leu-rich_rpt_typical-subtyp"/>
</dbReference>
<gene>
    <name evidence="5" type="ORF">RRG08_027218</name>
</gene>
<dbReference type="PANTHER" id="PTHR15715:SF37">
    <property type="entry name" value="LD47843P"/>
    <property type="match status" value="1"/>
</dbReference>
<feature type="region of interest" description="Disordered" evidence="4">
    <location>
        <begin position="426"/>
        <end position="468"/>
    </location>
</feature>
<keyword evidence="2" id="KW-0677">Repeat</keyword>
<dbReference type="Gene3D" id="1.10.287.1490">
    <property type="match status" value="2"/>
</dbReference>
<evidence type="ECO:0008006" key="7">
    <source>
        <dbReference type="Google" id="ProtNLM"/>
    </source>
</evidence>
<feature type="region of interest" description="Disordered" evidence="4">
    <location>
        <begin position="2533"/>
        <end position="2606"/>
    </location>
</feature>
<dbReference type="InterPro" id="IPR032675">
    <property type="entry name" value="LRR_dom_sf"/>
</dbReference>
<dbReference type="SUPFAM" id="SSF52075">
    <property type="entry name" value="Outer arm dynein light chain 1"/>
    <property type="match status" value="1"/>
</dbReference>
<dbReference type="SMART" id="SM00369">
    <property type="entry name" value="LRR_TYP"/>
    <property type="match status" value="5"/>
</dbReference>
<feature type="compositionally biased region" description="Basic residues" evidence="4">
    <location>
        <begin position="2549"/>
        <end position="2565"/>
    </location>
</feature>
<dbReference type="InterPro" id="IPR001611">
    <property type="entry name" value="Leu-rich_rpt"/>
</dbReference>
<feature type="region of interest" description="Disordered" evidence="4">
    <location>
        <begin position="2702"/>
        <end position="2757"/>
    </location>
</feature>
<evidence type="ECO:0000256" key="4">
    <source>
        <dbReference type="SAM" id="MobiDB-lite"/>
    </source>
</evidence>
<evidence type="ECO:0000313" key="5">
    <source>
        <dbReference type="EMBL" id="KAK3802590.1"/>
    </source>
</evidence>
<dbReference type="Gene3D" id="3.80.10.10">
    <property type="entry name" value="Ribonuclease Inhibitor"/>
    <property type="match status" value="2"/>
</dbReference>
<feature type="coiled-coil region" evidence="3">
    <location>
        <begin position="2438"/>
        <end position="2479"/>
    </location>
</feature>
<feature type="compositionally biased region" description="Basic and acidic residues" evidence="4">
    <location>
        <begin position="738"/>
        <end position="762"/>
    </location>
</feature>
<feature type="compositionally biased region" description="Basic and acidic residues" evidence="4">
    <location>
        <begin position="301"/>
        <end position="324"/>
    </location>
</feature>
<evidence type="ECO:0000256" key="3">
    <source>
        <dbReference type="SAM" id="Coils"/>
    </source>
</evidence>
<dbReference type="InterPro" id="IPR051176">
    <property type="entry name" value="Cent_Immune-Sig_Mod"/>
</dbReference>
<feature type="compositionally biased region" description="Low complexity" evidence="4">
    <location>
        <begin position="53"/>
        <end position="75"/>
    </location>
</feature>
<feature type="coiled-coil region" evidence="3">
    <location>
        <begin position="1936"/>
        <end position="2388"/>
    </location>
</feature>
<proteinExistence type="predicted"/>
<feature type="coiled-coil region" evidence="3">
    <location>
        <begin position="1102"/>
        <end position="1136"/>
    </location>
</feature>
<feature type="compositionally biased region" description="Basic and acidic residues" evidence="4">
    <location>
        <begin position="1296"/>
        <end position="1312"/>
    </location>
</feature>
<feature type="compositionally biased region" description="Low complexity" evidence="4">
    <location>
        <begin position="2741"/>
        <end position="2750"/>
    </location>
</feature>
<feature type="region of interest" description="Disordered" evidence="4">
    <location>
        <begin position="724"/>
        <end position="796"/>
    </location>
</feature>
<organism evidence="5 6">
    <name type="scientific">Elysia crispata</name>
    <name type="common">lettuce slug</name>
    <dbReference type="NCBI Taxonomy" id="231223"/>
    <lineage>
        <taxon>Eukaryota</taxon>
        <taxon>Metazoa</taxon>
        <taxon>Spiralia</taxon>
        <taxon>Lophotrochozoa</taxon>
        <taxon>Mollusca</taxon>
        <taxon>Gastropoda</taxon>
        <taxon>Heterobranchia</taxon>
        <taxon>Euthyneura</taxon>
        <taxon>Panpulmonata</taxon>
        <taxon>Sacoglossa</taxon>
        <taxon>Placobranchoidea</taxon>
        <taxon>Plakobranchidae</taxon>
        <taxon>Elysia</taxon>
    </lineage>
</organism>
<dbReference type="PANTHER" id="PTHR15715">
    <property type="entry name" value="CENTROSOMAL PROTEIN OF 170 KDA"/>
    <property type="match status" value="1"/>
</dbReference>
<keyword evidence="6" id="KW-1185">Reference proteome</keyword>
<dbReference type="EMBL" id="JAWDGP010000223">
    <property type="protein sequence ID" value="KAK3802590.1"/>
    <property type="molecule type" value="Genomic_DNA"/>
</dbReference>
<feature type="compositionally biased region" description="Basic and acidic residues" evidence="4">
    <location>
        <begin position="2597"/>
        <end position="2606"/>
    </location>
</feature>
<protein>
    <recommendedName>
        <fullName evidence="7">Centriolin</fullName>
    </recommendedName>
</protein>
<keyword evidence="1" id="KW-0433">Leucine-rich repeat</keyword>
<feature type="coiled-coil region" evidence="3">
    <location>
        <begin position="891"/>
        <end position="959"/>
    </location>
</feature>
<accession>A0AAE1EDD9</accession>
<feature type="region of interest" description="Disordered" evidence="4">
    <location>
        <begin position="1"/>
        <end position="99"/>
    </location>
</feature>
<feature type="compositionally biased region" description="Polar residues" evidence="4">
    <location>
        <begin position="23"/>
        <end position="32"/>
    </location>
</feature>
<feature type="coiled-coil region" evidence="3">
    <location>
        <begin position="985"/>
        <end position="1059"/>
    </location>
</feature>